<reference evidence="1" key="1">
    <citation type="submission" date="2007-07" db="EMBL/GenBank/DDBJ databases">
        <title>PCAP assembly of the Caenorhabditis remanei genome.</title>
        <authorList>
            <consortium name="The Caenorhabditis remanei Sequencing Consortium"/>
            <person name="Wilson R.K."/>
        </authorList>
    </citation>
    <scope>NUCLEOTIDE SEQUENCE [LARGE SCALE GENOMIC DNA]</scope>
    <source>
        <strain evidence="1">PB4641</strain>
    </source>
</reference>
<dbReference type="AlphaFoldDB" id="E3N2I5"/>
<evidence type="ECO:0000313" key="2">
    <source>
        <dbReference type="Proteomes" id="UP000008281"/>
    </source>
</evidence>
<name>E3N2I5_CAERE</name>
<sequence length="147" mass="16868">MNFMGMDLQCCIPTESEEFIICCAELEVEPVLRTIHNFFLSRIGSNIKYELNSYSPVPEYLCLIEWRGSNTEKVPVLAETQVLYYWTGGKGDTLLSNFKGRELYVYKGELNDSTVIQFLNDSKSNHGYLNLRVVNMIVNESCELHPP</sequence>
<organism evidence="2">
    <name type="scientific">Caenorhabditis remanei</name>
    <name type="common">Caenorhabditis vulgaris</name>
    <dbReference type="NCBI Taxonomy" id="31234"/>
    <lineage>
        <taxon>Eukaryota</taxon>
        <taxon>Metazoa</taxon>
        <taxon>Ecdysozoa</taxon>
        <taxon>Nematoda</taxon>
        <taxon>Chromadorea</taxon>
        <taxon>Rhabditida</taxon>
        <taxon>Rhabditina</taxon>
        <taxon>Rhabditomorpha</taxon>
        <taxon>Rhabditoidea</taxon>
        <taxon>Rhabditidae</taxon>
        <taxon>Peloderinae</taxon>
        <taxon>Caenorhabditis</taxon>
    </lineage>
</organism>
<accession>E3N2I5</accession>
<dbReference type="Proteomes" id="UP000008281">
    <property type="component" value="Unassembled WGS sequence"/>
</dbReference>
<dbReference type="HOGENOM" id="CLU_1769786_0_0_1"/>
<keyword evidence="2" id="KW-1185">Reference proteome</keyword>
<proteinExistence type="predicted"/>
<protein>
    <submittedName>
        <fullName evidence="1">Uncharacterized protein</fullName>
    </submittedName>
</protein>
<gene>
    <name evidence="1" type="ORF">CRE_16280</name>
</gene>
<dbReference type="InParanoid" id="E3N2I5"/>
<dbReference type="EMBL" id="DS268513">
    <property type="protein sequence ID" value="EFO84163.1"/>
    <property type="molecule type" value="Genomic_DNA"/>
</dbReference>
<evidence type="ECO:0000313" key="1">
    <source>
        <dbReference type="EMBL" id="EFO84163.1"/>
    </source>
</evidence>